<dbReference type="GO" id="GO:0007034">
    <property type="term" value="P:vacuolar transport"/>
    <property type="evidence" value="ECO:0007669"/>
    <property type="project" value="InterPro"/>
</dbReference>
<feature type="compositionally biased region" description="Acidic residues" evidence="5">
    <location>
        <begin position="138"/>
        <end position="149"/>
    </location>
</feature>
<dbReference type="GO" id="GO:0016020">
    <property type="term" value="C:membrane"/>
    <property type="evidence" value="ECO:0007669"/>
    <property type="project" value="UniProtKB-SubCell"/>
</dbReference>
<comment type="caution">
    <text evidence="6">The sequence shown here is derived from an EMBL/GenBank/DDBJ whole genome shotgun (WGS) entry which is preliminary data.</text>
</comment>
<sequence>MVSLFGRTAARPYAHPASHAPDYDAFAAPDDDSDTDDDDHGRRTSLDGARGQVHGAQTPGYSLDSPAHPLASPSSRSTSASPRPASPPAPLPALPGAYDFEPQTEHQRAPAAAPAAYSHHARLAPAARQAPASYPLDTDADDDDDDSAGDDALYGRASLGGGAHAAHGRGASLGGWRGLVARLRGDGPDGSGAPRAGESHGLLFSQDESDETDGEAAHLRRAAATAYPPARPSHLPLPPRAPQFAPPSAASSSSTVGASAGGAAGASAGTHGAAPGGRVYGGGQGNDGVFANLAAKPDNPNGLDVVGEGPNKDEVLPPYEAAQLDPSPQYWETTVITPGGGFLGQDDILVDGLPVGNLFSFAWNLLVSMSFQFVGFLLTYILHTTHAAKNGSRAGLGITLIQLGFYIKQRSDHPDSYLDDGTTPSGDETGLNGSLGPTDLDSQRWSWWGGFDDTGGAGSSVASATASALGSLPTQVAGALAHALDASDPDAAGASAAPSPFPTLQGDGVSEDEMIRMSLAANEWLAFVMVTIGLTPAPTPPPPLTASSRPSAPAPHPMSRPSAQPEDAQMGFADEDPDAGSAASSQSSVAGDDLLGERDDDERMLTERDDISPAAAASSSRALRPTSSSHLPSPPGPSSRRSGRDRTGPVSSSSAYAAAAPGGGRTSARLGRAAAAFGGAGEFERERMAIERRTGGGAGGAGGRGGGGFGDEGGAEGKSAEEQVASKLVDKDYAGRINFDPFLAQVQAFQHRAAASSAPAPAAPTAAGSSSAPAPAPPVPPAPTDSLPVAPAATS</sequence>
<protein>
    <recommendedName>
        <fullName evidence="8">Metal homeostatis protein bsd2</fullName>
    </recommendedName>
</protein>
<feature type="compositionally biased region" description="Low complexity" evidence="5">
    <location>
        <begin position="579"/>
        <end position="593"/>
    </location>
</feature>
<dbReference type="GO" id="GO:0030001">
    <property type="term" value="P:metal ion transport"/>
    <property type="evidence" value="ECO:0007669"/>
    <property type="project" value="InterPro"/>
</dbReference>
<feature type="compositionally biased region" description="Low complexity" evidence="5">
    <location>
        <begin position="753"/>
        <end position="773"/>
    </location>
</feature>
<dbReference type="Pfam" id="PF10176">
    <property type="entry name" value="NEDD4_Bsd2"/>
    <property type="match status" value="1"/>
</dbReference>
<feature type="compositionally biased region" description="Gly residues" evidence="5">
    <location>
        <begin position="695"/>
        <end position="712"/>
    </location>
</feature>
<comment type="subcellular location">
    <subcellularLocation>
        <location evidence="1">Membrane</location>
        <topology evidence="1">Multi-pass membrane protein</topology>
    </subcellularLocation>
</comment>
<dbReference type="PANTHER" id="PTHR13396">
    <property type="entry name" value="NEDD4 FAMILY INTERACTING PROTEIN 1/2"/>
    <property type="match status" value="1"/>
</dbReference>
<feature type="compositionally biased region" description="Basic and acidic residues" evidence="5">
    <location>
        <begin position="682"/>
        <end position="694"/>
    </location>
</feature>
<feature type="compositionally biased region" description="Low complexity" evidence="5">
    <location>
        <begin position="246"/>
        <end position="258"/>
    </location>
</feature>
<proteinExistence type="predicted"/>
<feature type="compositionally biased region" description="Low complexity" evidence="5">
    <location>
        <begin position="489"/>
        <end position="498"/>
    </location>
</feature>
<feature type="region of interest" description="Disordered" evidence="5">
    <location>
        <begin position="1"/>
        <end position="170"/>
    </location>
</feature>
<name>A0AAV5GML5_9BASI</name>
<evidence type="ECO:0000256" key="3">
    <source>
        <dbReference type="ARBA" id="ARBA00022989"/>
    </source>
</evidence>
<dbReference type="GO" id="GO:0006511">
    <property type="term" value="P:ubiquitin-dependent protein catabolic process"/>
    <property type="evidence" value="ECO:0007669"/>
    <property type="project" value="TreeGrafter"/>
</dbReference>
<evidence type="ECO:0000256" key="2">
    <source>
        <dbReference type="ARBA" id="ARBA00022692"/>
    </source>
</evidence>
<evidence type="ECO:0000313" key="6">
    <source>
        <dbReference type="EMBL" id="GJN91734.1"/>
    </source>
</evidence>
<reference evidence="6 7" key="1">
    <citation type="submission" date="2021-12" db="EMBL/GenBank/DDBJ databases">
        <title>High titer production of polyol ester of fatty acids by Rhodotorula paludigena BS15 towards product separation-free biomass refinery.</title>
        <authorList>
            <person name="Mano J."/>
            <person name="Ono H."/>
            <person name="Tanaka T."/>
            <person name="Naito K."/>
            <person name="Sushida H."/>
            <person name="Ike M."/>
            <person name="Tokuyasu K."/>
            <person name="Kitaoka M."/>
        </authorList>
    </citation>
    <scope>NUCLEOTIDE SEQUENCE [LARGE SCALE GENOMIC DNA]</scope>
    <source>
        <strain evidence="6 7">BS15</strain>
    </source>
</reference>
<feature type="compositionally biased region" description="Low complexity" evidence="5">
    <location>
        <begin position="123"/>
        <end position="132"/>
    </location>
</feature>
<evidence type="ECO:0000256" key="1">
    <source>
        <dbReference type="ARBA" id="ARBA00004141"/>
    </source>
</evidence>
<feature type="compositionally biased region" description="Low complexity" evidence="5">
    <location>
        <begin position="69"/>
        <end position="83"/>
    </location>
</feature>
<feature type="compositionally biased region" description="Pro residues" evidence="5">
    <location>
        <begin position="84"/>
        <end position="93"/>
    </location>
</feature>
<dbReference type="GO" id="GO:0048471">
    <property type="term" value="C:perinuclear region of cytoplasm"/>
    <property type="evidence" value="ECO:0007669"/>
    <property type="project" value="TreeGrafter"/>
</dbReference>
<dbReference type="CDD" id="cd22212">
    <property type="entry name" value="NDFIP-like"/>
    <property type="match status" value="1"/>
</dbReference>
<dbReference type="GO" id="GO:0005783">
    <property type="term" value="C:endoplasmic reticulum"/>
    <property type="evidence" value="ECO:0007669"/>
    <property type="project" value="TreeGrafter"/>
</dbReference>
<keyword evidence="2" id="KW-0812">Transmembrane</keyword>
<feature type="region of interest" description="Disordered" evidence="5">
    <location>
        <begin position="750"/>
        <end position="795"/>
    </location>
</feature>
<feature type="region of interest" description="Disordered" evidence="5">
    <location>
        <begin position="539"/>
        <end position="723"/>
    </location>
</feature>
<keyword evidence="3" id="KW-1133">Transmembrane helix</keyword>
<evidence type="ECO:0000313" key="7">
    <source>
        <dbReference type="Proteomes" id="UP001342314"/>
    </source>
</evidence>
<gene>
    <name evidence="6" type="ORF">Rhopal_004757-T1</name>
</gene>
<keyword evidence="4" id="KW-0472">Membrane</keyword>
<accession>A0AAV5GML5</accession>
<feature type="compositionally biased region" description="Low complexity" evidence="5">
    <location>
        <begin position="612"/>
        <end position="631"/>
    </location>
</feature>
<keyword evidence="7" id="KW-1185">Reference proteome</keyword>
<dbReference type="AlphaFoldDB" id="A0AAV5GML5"/>
<dbReference type="Proteomes" id="UP001342314">
    <property type="component" value="Unassembled WGS sequence"/>
</dbReference>
<dbReference type="InterPro" id="IPR019325">
    <property type="entry name" value="NEDD4/Bsd2"/>
</dbReference>
<evidence type="ECO:0000256" key="4">
    <source>
        <dbReference type="ARBA" id="ARBA00023136"/>
    </source>
</evidence>
<dbReference type="GO" id="GO:0005794">
    <property type="term" value="C:Golgi apparatus"/>
    <property type="evidence" value="ECO:0007669"/>
    <property type="project" value="TreeGrafter"/>
</dbReference>
<feature type="region of interest" description="Disordered" evidence="5">
    <location>
        <begin position="206"/>
        <end position="271"/>
    </location>
</feature>
<evidence type="ECO:0000256" key="5">
    <source>
        <dbReference type="SAM" id="MobiDB-lite"/>
    </source>
</evidence>
<feature type="compositionally biased region" description="Acidic residues" evidence="5">
    <location>
        <begin position="29"/>
        <end position="38"/>
    </location>
</feature>
<feature type="compositionally biased region" description="Pro residues" evidence="5">
    <location>
        <begin position="229"/>
        <end position="245"/>
    </location>
</feature>
<evidence type="ECO:0008006" key="8">
    <source>
        <dbReference type="Google" id="ProtNLM"/>
    </source>
</evidence>
<feature type="compositionally biased region" description="Pro residues" evidence="5">
    <location>
        <begin position="774"/>
        <end position="783"/>
    </location>
</feature>
<feature type="region of interest" description="Disordered" evidence="5">
    <location>
        <begin position="489"/>
        <end position="508"/>
    </location>
</feature>
<feature type="compositionally biased region" description="Low complexity" evidence="5">
    <location>
        <begin position="648"/>
        <end position="677"/>
    </location>
</feature>
<organism evidence="6 7">
    <name type="scientific">Rhodotorula paludigena</name>
    <dbReference type="NCBI Taxonomy" id="86838"/>
    <lineage>
        <taxon>Eukaryota</taxon>
        <taxon>Fungi</taxon>
        <taxon>Dikarya</taxon>
        <taxon>Basidiomycota</taxon>
        <taxon>Pucciniomycotina</taxon>
        <taxon>Microbotryomycetes</taxon>
        <taxon>Sporidiobolales</taxon>
        <taxon>Sporidiobolaceae</taxon>
        <taxon>Rhodotorula</taxon>
    </lineage>
</organism>
<dbReference type="EMBL" id="BQKY01000009">
    <property type="protein sequence ID" value="GJN91734.1"/>
    <property type="molecule type" value="Genomic_DNA"/>
</dbReference>
<dbReference type="GO" id="GO:0031398">
    <property type="term" value="P:positive regulation of protein ubiquitination"/>
    <property type="evidence" value="ECO:0007669"/>
    <property type="project" value="TreeGrafter"/>
</dbReference>
<dbReference type="PANTHER" id="PTHR13396:SF5">
    <property type="entry name" value="NEDD4 FAMILY INTERACTING PROTEIN"/>
    <property type="match status" value="1"/>
</dbReference>
<feature type="compositionally biased region" description="Basic and acidic residues" evidence="5">
    <location>
        <begin position="595"/>
        <end position="611"/>
    </location>
</feature>
<feature type="region of interest" description="Disordered" evidence="5">
    <location>
        <begin position="415"/>
        <end position="440"/>
    </location>
</feature>